<sequence>MELTASNVVGLRCAAEYLQMSENYGEGNLIMQTEKFLNHVFGYWTDSIVALKTCEEVLPMAEELHIASRCINSLVLKVADQSLVNLPVSSGPRVAQSLEDAEVWNGISLNQRFIRSASATVKTPSSVSVPEEASRLTVDDGDDDGKSRNSMSRSSNRIANRFGEGFGEERDEKP</sequence>
<organism evidence="2 3">
    <name type="scientific">Vigna radiata var. radiata</name>
    <name type="common">Mung bean</name>
    <name type="synonym">Phaseolus aureus</name>
    <dbReference type="NCBI Taxonomy" id="3916"/>
    <lineage>
        <taxon>Eukaryota</taxon>
        <taxon>Viridiplantae</taxon>
        <taxon>Streptophyta</taxon>
        <taxon>Embryophyta</taxon>
        <taxon>Tracheophyta</taxon>
        <taxon>Spermatophyta</taxon>
        <taxon>Magnoliopsida</taxon>
        <taxon>eudicotyledons</taxon>
        <taxon>Gunneridae</taxon>
        <taxon>Pentapetalae</taxon>
        <taxon>rosids</taxon>
        <taxon>fabids</taxon>
        <taxon>Fabales</taxon>
        <taxon>Fabaceae</taxon>
        <taxon>Papilionoideae</taxon>
        <taxon>50 kb inversion clade</taxon>
        <taxon>NPAAA clade</taxon>
        <taxon>indigoferoid/millettioid clade</taxon>
        <taxon>Phaseoleae</taxon>
        <taxon>Vigna</taxon>
    </lineage>
</organism>
<proteinExistence type="predicted"/>
<dbReference type="OrthoDB" id="1746010at2759"/>
<name>A0A1S3TH49_VIGRR</name>
<feature type="region of interest" description="Disordered" evidence="1">
    <location>
        <begin position="125"/>
        <end position="174"/>
    </location>
</feature>
<gene>
    <name evidence="3" type="primary">LOC106755408</name>
</gene>
<accession>A0A1S3TH49</accession>
<dbReference type="STRING" id="3916.A0A1S3TH49"/>
<feature type="compositionally biased region" description="Low complexity" evidence="1">
    <location>
        <begin position="148"/>
        <end position="163"/>
    </location>
</feature>
<reference evidence="2" key="1">
    <citation type="journal article" date="2014" name="Nat. Commun.">
        <title>Genome sequence of mungbean and insights into evolution within Vigna species.</title>
        <authorList>
            <person name="Kang Y.J."/>
            <person name="Kim S.K."/>
            <person name="Kim M.Y."/>
            <person name="Lestari P."/>
            <person name="Kim K.H."/>
            <person name="Ha B.K."/>
            <person name="Jun T.H."/>
            <person name="Hwang W.J."/>
            <person name="Lee T."/>
            <person name="Lee J."/>
            <person name="Shim S."/>
            <person name="Yoon M.Y."/>
            <person name="Jang Y.E."/>
            <person name="Han K.S."/>
            <person name="Taeprayoon P."/>
            <person name="Yoon N."/>
            <person name="Somta P."/>
            <person name="Tanya P."/>
            <person name="Kim K.S."/>
            <person name="Gwag J.G."/>
            <person name="Moon J.K."/>
            <person name="Lee Y.H."/>
            <person name="Park B.S."/>
            <person name="Bombarely A."/>
            <person name="Doyle J.J."/>
            <person name="Jackson S.A."/>
            <person name="Schafleitner R."/>
            <person name="Srinives P."/>
            <person name="Varshney R.K."/>
            <person name="Lee S.H."/>
        </authorList>
    </citation>
    <scope>NUCLEOTIDE SEQUENCE [LARGE SCALE GENOMIC DNA]</scope>
    <source>
        <strain evidence="2">cv. VC1973A</strain>
    </source>
</reference>
<dbReference type="Proteomes" id="UP000087766">
    <property type="component" value="Chromosome 1"/>
</dbReference>
<dbReference type="AlphaFoldDB" id="A0A1S3TH49"/>
<dbReference type="KEGG" id="vra:106755408"/>
<dbReference type="PANTHER" id="PTHR32370">
    <property type="entry name" value="OS12G0117600 PROTEIN"/>
    <property type="match status" value="1"/>
</dbReference>
<dbReference type="RefSeq" id="XP_014493082.1">
    <property type="nucleotide sequence ID" value="XM_014637596.1"/>
</dbReference>
<protein>
    <submittedName>
        <fullName evidence="3">BTB/POZ domain-containing protein At5g03250-like</fullName>
    </submittedName>
</protein>
<evidence type="ECO:0000313" key="3">
    <source>
        <dbReference type="RefSeq" id="XP_014493082.1"/>
    </source>
</evidence>
<keyword evidence="2" id="KW-1185">Reference proteome</keyword>
<dbReference type="InterPro" id="IPR043454">
    <property type="entry name" value="NPH3/RPT2-like"/>
</dbReference>
<evidence type="ECO:0000256" key="1">
    <source>
        <dbReference type="SAM" id="MobiDB-lite"/>
    </source>
</evidence>
<evidence type="ECO:0000313" key="2">
    <source>
        <dbReference type="Proteomes" id="UP000087766"/>
    </source>
</evidence>
<reference evidence="3" key="2">
    <citation type="submission" date="2025-08" db="UniProtKB">
        <authorList>
            <consortium name="RefSeq"/>
        </authorList>
    </citation>
    <scope>IDENTIFICATION</scope>
    <source>
        <tissue evidence="3">Leaf</tissue>
    </source>
</reference>
<dbReference type="GeneID" id="106755408"/>